<gene>
    <name evidence="1" type="ORF">HPB47_027635</name>
</gene>
<keyword evidence="2" id="KW-1185">Reference proteome</keyword>
<organism evidence="1 2">
    <name type="scientific">Ixodes persulcatus</name>
    <name type="common">Taiga tick</name>
    <dbReference type="NCBI Taxonomy" id="34615"/>
    <lineage>
        <taxon>Eukaryota</taxon>
        <taxon>Metazoa</taxon>
        <taxon>Ecdysozoa</taxon>
        <taxon>Arthropoda</taxon>
        <taxon>Chelicerata</taxon>
        <taxon>Arachnida</taxon>
        <taxon>Acari</taxon>
        <taxon>Parasitiformes</taxon>
        <taxon>Ixodida</taxon>
        <taxon>Ixodoidea</taxon>
        <taxon>Ixodidae</taxon>
        <taxon>Ixodinae</taxon>
        <taxon>Ixodes</taxon>
    </lineage>
</organism>
<dbReference type="Proteomes" id="UP000805193">
    <property type="component" value="Unassembled WGS sequence"/>
</dbReference>
<dbReference type="EMBL" id="JABSTQ010009882">
    <property type="protein sequence ID" value="KAG0425169.1"/>
    <property type="molecule type" value="Genomic_DNA"/>
</dbReference>
<accession>A0AC60PVB3</accession>
<sequence>MDVSPDVVIDLAFAVIIPWHGGCRWGRSVVSVTLSTTTSLMTSGSALSFDASGEGVGVASPETLPFSTDPPWVCSSVDVVAGSSMPSTSSDATAVLLPVTSHVFTHEEASCPKTLQTLNKGPCSLGLVWRLFRGMPSFSVIRTASVVYSTSTNPGPPEPRGGRCSPQSPELPLATQSALAAAAASMVSEQPEVATDNLDASSLSSSIKVHHNHQTCNAQADICRICFCGVSTESLLAPCKCKGSLAKVHKTCLETWLGNQAIDQCEICKFHYVTARRPKGFHEWLINSSTREDKQNLIGDMVALLLLTPLVVFSLWLCTEGAIQFSHEGFPTWESAGLVFITIVLFVVFCVWVTLLYRYHYTIWKQWRSHNFHVNLLVKSNAPPVSEEVPLSPVAQQDPETTSQGDREEVPSPPQRSSRYCACPPMALTVEFQVS</sequence>
<protein>
    <submittedName>
        <fullName evidence="1">Uncharacterized protein</fullName>
    </submittedName>
</protein>
<evidence type="ECO:0000313" key="1">
    <source>
        <dbReference type="EMBL" id="KAG0425169.1"/>
    </source>
</evidence>
<evidence type="ECO:0000313" key="2">
    <source>
        <dbReference type="Proteomes" id="UP000805193"/>
    </source>
</evidence>
<reference evidence="1 2" key="1">
    <citation type="journal article" date="2020" name="Cell">
        <title>Large-Scale Comparative Analyses of Tick Genomes Elucidate Their Genetic Diversity and Vector Capacities.</title>
        <authorList>
            <consortium name="Tick Genome and Microbiome Consortium (TIGMIC)"/>
            <person name="Jia N."/>
            <person name="Wang J."/>
            <person name="Shi W."/>
            <person name="Du L."/>
            <person name="Sun Y."/>
            <person name="Zhan W."/>
            <person name="Jiang J.F."/>
            <person name="Wang Q."/>
            <person name="Zhang B."/>
            <person name="Ji P."/>
            <person name="Bell-Sakyi L."/>
            <person name="Cui X.M."/>
            <person name="Yuan T.T."/>
            <person name="Jiang B.G."/>
            <person name="Yang W.F."/>
            <person name="Lam T.T."/>
            <person name="Chang Q.C."/>
            <person name="Ding S.J."/>
            <person name="Wang X.J."/>
            <person name="Zhu J.G."/>
            <person name="Ruan X.D."/>
            <person name="Zhao L."/>
            <person name="Wei J.T."/>
            <person name="Ye R.Z."/>
            <person name="Que T.C."/>
            <person name="Du C.H."/>
            <person name="Zhou Y.H."/>
            <person name="Cheng J.X."/>
            <person name="Dai P.F."/>
            <person name="Guo W.B."/>
            <person name="Han X.H."/>
            <person name="Huang E.J."/>
            <person name="Li L.F."/>
            <person name="Wei W."/>
            <person name="Gao Y.C."/>
            <person name="Liu J.Z."/>
            <person name="Shao H.Z."/>
            <person name="Wang X."/>
            <person name="Wang C.C."/>
            <person name="Yang T.C."/>
            <person name="Huo Q.B."/>
            <person name="Li W."/>
            <person name="Chen H.Y."/>
            <person name="Chen S.E."/>
            <person name="Zhou L.G."/>
            <person name="Ni X.B."/>
            <person name="Tian J.H."/>
            <person name="Sheng Y."/>
            <person name="Liu T."/>
            <person name="Pan Y.S."/>
            <person name="Xia L.Y."/>
            <person name="Li J."/>
            <person name="Zhao F."/>
            <person name="Cao W.C."/>
        </authorList>
    </citation>
    <scope>NUCLEOTIDE SEQUENCE [LARGE SCALE GENOMIC DNA]</scope>
    <source>
        <strain evidence="1">Iper-2018</strain>
    </source>
</reference>
<comment type="caution">
    <text evidence="1">The sequence shown here is derived from an EMBL/GenBank/DDBJ whole genome shotgun (WGS) entry which is preliminary data.</text>
</comment>
<proteinExistence type="predicted"/>
<name>A0AC60PVB3_IXOPE</name>